<accession>A0AAN6NBV5</accession>
<evidence type="ECO:0000259" key="2">
    <source>
        <dbReference type="Pfam" id="PF26534"/>
    </source>
</evidence>
<dbReference type="Proteomes" id="UP001303473">
    <property type="component" value="Unassembled WGS sequence"/>
</dbReference>
<dbReference type="AlphaFoldDB" id="A0AAN6NBV5"/>
<protein>
    <recommendedName>
        <fullName evidence="2">NTF2-like domain-containing protein</fullName>
    </recommendedName>
</protein>
<reference evidence="4" key="1">
    <citation type="journal article" date="2023" name="Mol. Phylogenet. Evol.">
        <title>Genome-scale phylogeny and comparative genomics of the fungal order Sordariales.</title>
        <authorList>
            <person name="Hensen N."/>
            <person name="Bonometti L."/>
            <person name="Westerberg I."/>
            <person name="Brannstrom I.O."/>
            <person name="Guillou S."/>
            <person name="Cros-Aarteil S."/>
            <person name="Calhoun S."/>
            <person name="Haridas S."/>
            <person name="Kuo A."/>
            <person name="Mondo S."/>
            <person name="Pangilinan J."/>
            <person name="Riley R."/>
            <person name="LaButti K."/>
            <person name="Andreopoulos B."/>
            <person name="Lipzen A."/>
            <person name="Chen C."/>
            <person name="Yan M."/>
            <person name="Daum C."/>
            <person name="Ng V."/>
            <person name="Clum A."/>
            <person name="Steindorff A."/>
            <person name="Ohm R.A."/>
            <person name="Martin F."/>
            <person name="Silar P."/>
            <person name="Natvig D.O."/>
            <person name="Lalanne C."/>
            <person name="Gautier V."/>
            <person name="Ament-Velasquez S.L."/>
            <person name="Kruys A."/>
            <person name="Hutchinson M.I."/>
            <person name="Powell A.J."/>
            <person name="Barry K."/>
            <person name="Miller A.N."/>
            <person name="Grigoriev I.V."/>
            <person name="Debuchy R."/>
            <person name="Gladieux P."/>
            <person name="Hiltunen Thoren M."/>
            <person name="Johannesson H."/>
        </authorList>
    </citation>
    <scope>NUCLEOTIDE SEQUENCE [LARGE SCALE GENOMIC DNA]</scope>
    <source>
        <strain evidence="4">CBS 340.73</strain>
    </source>
</reference>
<name>A0AAN6NBV5_9PEZI</name>
<keyword evidence="4" id="KW-1185">Reference proteome</keyword>
<dbReference type="Pfam" id="PF26534">
    <property type="entry name" value="NTF2_7"/>
    <property type="match status" value="1"/>
</dbReference>
<dbReference type="InterPro" id="IPR058645">
    <property type="entry name" value="NTF2-like_dom_7"/>
</dbReference>
<evidence type="ECO:0000313" key="3">
    <source>
        <dbReference type="EMBL" id="KAK3942892.1"/>
    </source>
</evidence>
<sequence>MLFKTLILTGLGLVSAVALPPPATDAPLSADKRSGSCARDSGSCLSPSDAAAIVNAYKGMINHWDNSYIPWIAEDFTDQSDSINEFIPQALGATTFRSKQAFIQHEQTQPDNLPLVVQSFGPLGCTQIALIWTATFSYTSAAPQPVRGITILGTSKTGSGSIPWQIRRIDVEYNSMAFLKNIGGSYTFPPPPPSKE</sequence>
<organism evidence="3 4">
    <name type="scientific">Diplogelasinospora grovesii</name>
    <dbReference type="NCBI Taxonomy" id="303347"/>
    <lineage>
        <taxon>Eukaryota</taxon>
        <taxon>Fungi</taxon>
        <taxon>Dikarya</taxon>
        <taxon>Ascomycota</taxon>
        <taxon>Pezizomycotina</taxon>
        <taxon>Sordariomycetes</taxon>
        <taxon>Sordariomycetidae</taxon>
        <taxon>Sordariales</taxon>
        <taxon>Diplogelasinosporaceae</taxon>
        <taxon>Diplogelasinospora</taxon>
    </lineage>
</organism>
<feature type="chain" id="PRO_5042819653" description="NTF2-like domain-containing protein" evidence="1">
    <location>
        <begin position="17"/>
        <end position="196"/>
    </location>
</feature>
<evidence type="ECO:0000313" key="4">
    <source>
        <dbReference type="Proteomes" id="UP001303473"/>
    </source>
</evidence>
<keyword evidence="1" id="KW-0732">Signal</keyword>
<comment type="caution">
    <text evidence="3">The sequence shown here is derived from an EMBL/GenBank/DDBJ whole genome shotgun (WGS) entry which is preliminary data.</text>
</comment>
<dbReference type="EMBL" id="MU853770">
    <property type="protein sequence ID" value="KAK3942892.1"/>
    <property type="molecule type" value="Genomic_DNA"/>
</dbReference>
<gene>
    <name evidence="3" type="ORF">QBC46DRAFT_379035</name>
</gene>
<feature type="domain" description="NTF2-like" evidence="2">
    <location>
        <begin position="44"/>
        <end position="184"/>
    </location>
</feature>
<feature type="signal peptide" evidence="1">
    <location>
        <begin position="1"/>
        <end position="16"/>
    </location>
</feature>
<proteinExistence type="predicted"/>
<evidence type="ECO:0000256" key="1">
    <source>
        <dbReference type="SAM" id="SignalP"/>
    </source>
</evidence>